<evidence type="ECO:0000313" key="2">
    <source>
        <dbReference type="EMBL" id="QXT39250.1"/>
    </source>
</evidence>
<organism evidence="2 3">
    <name type="scientific">Gymnodinialimonas ceratoperidinii</name>
    <dbReference type="NCBI Taxonomy" id="2856823"/>
    <lineage>
        <taxon>Bacteria</taxon>
        <taxon>Pseudomonadati</taxon>
        <taxon>Pseudomonadota</taxon>
        <taxon>Alphaproteobacteria</taxon>
        <taxon>Rhodobacterales</taxon>
        <taxon>Paracoccaceae</taxon>
        <taxon>Gymnodinialimonas</taxon>
    </lineage>
</organism>
<dbReference type="Pfam" id="PF14384">
    <property type="entry name" value="BrnA_antitoxin"/>
    <property type="match status" value="1"/>
</dbReference>
<dbReference type="RefSeq" id="WP_219001694.1">
    <property type="nucleotide sequence ID" value="NZ_CP079194.1"/>
</dbReference>
<dbReference type="Proteomes" id="UP000825009">
    <property type="component" value="Chromosome"/>
</dbReference>
<evidence type="ECO:0000313" key="3">
    <source>
        <dbReference type="Proteomes" id="UP000825009"/>
    </source>
</evidence>
<protein>
    <submittedName>
        <fullName evidence="2">BrnA antitoxin family protein</fullName>
    </submittedName>
</protein>
<dbReference type="EMBL" id="CP079194">
    <property type="protein sequence ID" value="QXT39250.1"/>
    <property type="molecule type" value="Genomic_DNA"/>
</dbReference>
<name>A0A8F6YCF1_9RHOB</name>
<keyword evidence="3" id="KW-1185">Reference proteome</keyword>
<dbReference type="KEGG" id="gce:KYE46_15185"/>
<reference evidence="2 3" key="1">
    <citation type="submission" date="2021-07" db="EMBL/GenBank/DDBJ databases">
        <title>A novel Jannaschia species isolated from marine dinoflagellate Ceratoperidinium margalefii.</title>
        <authorList>
            <person name="Jiang Y."/>
            <person name="Li Z."/>
        </authorList>
    </citation>
    <scope>NUCLEOTIDE SEQUENCE [LARGE SCALE GENOMIC DNA]</scope>
    <source>
        <strain evidence="2 3">J12C1-MA-4</strain>
    </source>
</reference>
<feature type="region of interest" description="Disordered" evidence="1">
    <location>
        <begin position="112"/>
        <end position="131"/>
    </location>
</feature>
<proteinExistence type="predicted"/>
<evidence type="ECO:0000256" key="1">
    <source>
        <dbReference type="SAM" id="MobiDB-lite"/>
    </source>
</evidence>
<gene>
    <name evidence="2" type="ORF">KYE46_15185</name>
</gene>
<accession>A0A8F6YCF1</accession>
<dbReference type="AlphaFoldDB" id="A0A8F6YCF1"/>
<sequence>MPPKFTDKTLTKSERYHHFYMVDAMRRFEYDMHNAIALHGRVPPAWHDLSTKRSSETTRVTVRLDTDVVKWFKSMGPGYQPRINAVLRSFMHAKLMGLLQGDETLDMFRDPMHEGSRKPQWGDMARARGEG</sequence>
<dbReference type="InterPro" id="IPR025528">
    <property type="entry name" value="BrnA_antitoxin"/>
</dbReference>